<feature type="region of interest" description="Disordered" evidence="1">
    <location>
        <begin position="1"/>
        <end position="37"/>
    </location>
</feature>
<keyword evidence="3" id="KW-1185">Reference proteome</keyword>
<dbReference type="AlphaFoldDB" id="A0AAD5UX82"/>
<proteinExistence type="predicted"/>
<comment type="caution">
    <text evidence="2">The sequence shown here is derived from an EMBL/GenBank/DDBJ whole genome shotgun (WGS) entry which is preliminary data.</text>
</comment>
<name>A0AAD5UX82_9APHY</name>
<evidence type="ECO:0000313" key="3">
    <source>
        <dbReference type="Proteomes" id="UP001212997"/>
    </source>
</evidence>
<feature type="compositionally biased region" description="Polar residues" evidence="1">
    <location>
        <begin position="90"/>
        <end position="107"/>
    </location>
</feature>
<gene>
    <name evidence="2" type="ORF">NLI96_g10892</name>
</gene>
<evidence type="ECO:0000313" key="2">
    <source>
        <dbReference type="EMBL" id="KAJ3476826.1"/>
    </source>
</evidence>
<evidence type="ECO:0000256" key="1">
    <source>
        <dbReference type="SAM" id="MobiDB-lite"/>
    </source>
</evidence>
<dbReference type="Proteomes" id="UP001212997">
    <property type="component" value="Unassembled WGS sequence"/>
</dbReference>
<accession>A0AAD5UX82</accession>
<protein>
    <submittedName>
        <fullName evidence="2">Uncharacterized protein</fullName>
    </submittedName>
</protein>
<feature type="compositionally biased region" description="Basic and acidic residues" evidence="1">
    <location>
        <begin position="61"/>
        <end position="89"/>
    </location>
</feature>
<reference evidence="2" key="1">
    <citation type="submission" date="2022-07" db="EMBL/GenBank/DDBJ databases">
        <title>Genome Sequence of Physisporinus lineatus.</title>
        <authorList>
            <person name="Buettner E."/>
        </authorList>
    </citation>
    <scope>NUCLEOTIDE SEQUENCE</scope>
    <source>
        <strain evidence="2">VT162</strain>
    </source>
</reference>
<sequence>MPRNSTPRNSQRRSPVHDPSSPLRSPRDRRASPRRIAMDLNAAAELMEKERRRAIRVASLERRAAREKEREKDAEHRRELDRITADHLNRSGSGNSVVNGTNQSRNSVDGGGEELANGQAQSEGIVGPQVRVVLTYKTCV</sequence>
<dbReference type="EMBL" id="JANAWD010000663">
    <property type="protein sequence ID" value="KAJ3476826.1"/>
    <property type="molecule type" value="Genomic_DNA"/>
</dbReference>
<feature type="compositionally biased region" description="Polar residues" evidence="1">
    <location>
        <begin position="1"/>
        <end position="13"/>
    </location>
</feature>
<organism evidence="2 3">
    <name type="scientific">Meripilus lineatus</name>
    <dbReference type="NCBI Taxonomy" id="2056292"/>
    <lineage>
        <taxon>Eukaryota</taxon>
        <taxon>Fungi</taxon>
        <taxon>Dikarya</taxon>
        <taxon>Basidiomycota</taxon>
        <taxon>Agaricomycotina</taxon>
        <taxon>Agaricomycetes</taxon>
        <taxon>Polyporales</taxon>
        <taxon>Meripilaceae</taxon>
        <taxon>Meripilus</taxon>
    </lineage>
</organism>
<feature type="region of interest" description="Disordered" evidence="1">
    <location>
        <begin position="61"/>
        <end position="121"/>
    </location>
</feature>